<dbReference type="InterPro" id="IPR050307">
    <property type="entry name" value="Sterol_Desaturase_Related"/>
</dbReference>
<protein>
    <recommendedName>
        <fullName evidence="6">Fatty acid hydroxylase domain-containing protein</fullName>
    </recommendedName>
</protein>
<dbReference type="EMBL" id="GL832987">
    <property type="protein sequence ID" value="EGD79660.1"/>
    <property type="molecule type" value="Genomic_DNA"/>
</dbReference>
<dbReference type="KEGG" id="sre:PTSG_10510"/>
<gene>
    <name evidence="7" type="ORF">PTSG_10510</name>
</gene>
<name>F2UPV5_SALR5</name>
<dbReference type="GO" id="GO:0005506">
    <property type="term" value="F:iron ion binding"/>
    <property type="evidence" value="ECO:0007669"/>
    <property type="project" value="InterPro"/>
</dbReference>
<comment type="subcellular location">
    <subcellularLocation>
        <location evidence="1">Membrane</location>
    </subcellularLocation>
</comment>
<evidence type="ECO:0000256" key="5">
    <source>
        <dbReference type="SAM" id="Phobius"/>
    </source>
</evidence>
<feature type="domain" description="Fatty acid hydroxylase" evidence="6">
    <location>
        <begin position="161"/>
        <end position="294"/>
    </location>
</feature>
<evidence type="ECO:0000256" key="1">
    <source>
        <dbReference type="ARBA" id="ARBA00004370"/>
    </source>
</evidence>
<dbReference type="OrthoDB" id="408954at2759"/>
<dbReference type="Pfam" id="PF04116">
    <property type="entry name" value="FA_hydroxylase"/>
    <property type="match status" value="1"/>
</dbReference>
<dbReference type="AlphaFoldDB" id="F2UPV5"/>
<proteinExistence type="predicted"/>
<evidence type="ECO:0000313" key="8">
    <source>
        <dbReference type="Proteomes" id="UP000007799"/>
    </source>
</evidence>
<evidence type="ECO:0000256" key="2">
    <source>
        <dbReference type="ARBA" id="ARBA00022692"/>
    </source>
</evidence>
<dbReference type="Proteomes" id="UP000007799">
    <property type="component" value="Unassembled WGS sequence"/>
</dbReference>
<evidence type="ECO:0000313" key="7">
    <source>
        <dbReference type="EMBL" id="EGD79660.1"/>
    </source>
</evidence>
<dbReference type="GO" id="GO:0016491">
    <property type="term" value="F:oxidoreductase activity"/>
    <property type="evidence" value="ECO:0007669"/>
    <property type="project" value="InterPro"/>
</dbReference>
<feature type="transmembrane region" description="Helical" evidence="5">
    <location>
        <begin position="70"/>
        <end position="92"/>
    </location>
</feature>
<dbReference type="InParanoid" id="F2UPV5"/>
<dbReference type="STRING" id="946362.F2UPV5"/>
<reference evidence="7" key="1">
    <citation type="submission" date="2009-08" db="EMBL/GenBank/DDBJ databases">
        <title>Annotation of Salpingoeca rosetta.</title>
        <authorList>
            <consortium name="The Broad Institute Genome Sequencing Platform"/>
            <person name="Russ C."/>
            <person name="Cuomo C."/>
            <person name="Burger G."/>
            <person name="Gray M.W."/>
            <person name="Holland P.W.H."/>
            <person name="King N."/>
            <person name="Lang F.B.F."/>
            <person name="Roger A.J."/>
            <person name="Ruiz-Trillo I."/>
            <person name="Young S.K."/>
            <person name="Zeng Q."/>
            <person name="Gargeya S."/>
            <person name="Alvarado L."/>
            <person name="Berlin A."/>
            <person name="Chapman S.B."/>
            <person name="Chen Z."/>
            <person name="Freedman E."/>
            <person name="Gellesch M."/>
            <person name="Goldberg J."/>
            <person name="Griggs A."/>
            <person name="Gujja S."/>
            <person name="Heilman E."/>
            <person name="Heiman D."/>
            <person name="Howarth C."/>
            <person name="Mehta T."/>
            <person name="Neiman D."/>
            <person name="Pearson M."/>
            <person name="Roberts A."/>
            <person name="Saif S."/>
            <person name="Shea T."/>
            <person name="Shenoy N."/>
            <person name="Sisk P."/>
            <person name="Stolte C."/>
            <person name="Sykes S."/>
            <person name="White J."/>
            <person name="Yandava C."/>
            <person name="Haas B."/>
            <person name="Nusbaum C."/>
            <person name="Birren B."/>
        </authorList>
    </citation>
    <scope>NUCLEOTIDE SEQUENCE [LARGE SCALE GENOMIC DNA]</scope>
    <source>
        <strain evidence="7">ATCC 50818</strain>
    </source>
</reference>
<sequence length="309" mass="34960">MATSWNFVSQLLDNASQLFLGRSLSSFSLPTSLLGGFNTSSLASTAAAPTVAAASSYTLPHGPGEWPSPVGLSLGLLSVAVGQVFVLVWFYFRREVLKCSRFIQTEKKENYDFWEGVTTHLAQPEGFVLLGSYLSLTWMFNLMPASYYDMSGSVNWYHVLAQLAIVDALQTVMHYLEHKLSPAVYKASHKPHHKWLNPRLFDAFNGSLGDTICMILIPLFITANIVHCNVWSYMAFGTIYANYLTLIHSEFPNPWDHYVSYLGIGTAADHHVHHRLFKFNYGHLFMWWDRLLGTYKSPHDVKQFDHAVL</sequence>
<evidence type="ECO:0000256" key="3">
    <source>
        <dbReference type="ARBA" id="ARBA00022989"/>
    </source>
</evidence>
<dbReference type="GO" id="GO:0016020">
    <property type="term" value="C:membrane"/>
    <property type="evidence" value="ECO:0007669"/>
    <property type="project" value="UniProtKB-SubCell"/>
</dbReference>
<evidence type="ECO:0000259" key="6">
    <source>
        <dbReference type="Pfam" id="PF04116"/>
    </source>
</evidence>
<accession>F2UPV5</accession>
<dbReference type="PANTHER" id="PTHR11863">
    <property type="entry name" value="STEROL DESATURASE"/>
    <property type="match status" value="1"/>
</dbReference>
<dbReference type="GeneID" id="16069430"/>
<keyword evidence="2 5" id="KW-0812">Transmembrane</keyword>
<organism evidence="8">
    <name type="scientific">Salpingoeca rosetta (strain ATCC 50818 / BSB-021)</name>
    <dbReference type="NCBI Taxonomy" id="946362"/>
    <lineage>
        <taxon>Eukaryota</taxon>
        <taxon>Choanoflagellata</taxon>
        <taxon>Craspedida</taxon>
        <taxon>Salpingoecidae</taxon>
        <taxon>Salpingoeca</taxon>
    </lineage>
</organism>
<dbReference type="RefSeq" id="XP_004988888.1">
    <property type="nucleotide sequence ID" value="XM_004988831.1"/>
</dbReference>
<dbReference type="InterPro" id="IPR006694">
    <property type="entry name" value="Fatty_acid_hydroxylase"/>
</dbReference>
<keyword evidence="4 5" id="KW-0472">Membrane</keyword>
<keyword evidence="3 5" id="KW-1133">Transmembrane helix</keyword>
<keyword evidence="8" id="KW-1185">Reference proteome</keyword>
<dbReference type="GO" id="GO:0008610">
    <property type="term" value="P:lipid biosynthetic process"/>
    <property type="evidence" value="ECO:0007669"/>
    <property type="project" value="InterPro"/>
</dbReference>
<dbReference type="eggNOG" id="ENOG502QSQM">
    <property type="taxonomic scope" value="Eukaryota"/>
</dbReference>
<dbReference type="OMA" id="REYIFRE"/>
<evidence type="ECO:0000256" key="4">
    <source>
        <dbReference type="ARBA" id="ARBA00023136"/>
    </source>
</evidence>